<accession>A0A8S1GQQ5</accession>
<comment type="caution">
    <text evidence="11">The sequence shown here is derived from an EMBL/GenBank/DDBJ whole genome shotgun (WGS) entry which is preliminary data.</text>
</comment>
<proteinExistence type="inferred from homology"/>
<dbReference type="EMBL" id="CAJGYM010000002">
    <property type="protein sequence ID" value="CAD6185058.1"/>
    <property type="molecule type" value="Genomic_DNA"/>
</dbReference>
<keyword evidence="5" id="KW-0325">Glycoprotein</keyword>
<organism evidence="11 12">
    <name type="scientific">Caenorhabditis auriculariae</name>
    <dbReference type="NCBI Taxonomy" id="2777116"/>
    <lineage>
        <taxon>Eukaryota</taxon>
        <taxon>Metazoa</taxon>
        <taxon>Ecdysozoa</taxon>
        <taxon>Nematoda</taxon>
        <taxon>Chromadorea</taxon>
        <taxon>Rhabditida</taxon>
        <taxon>Rhabditina</taxon>
        <taxon>Rhabditomorpha</taxon>
        <taxon>Rhabditoidea</taxon>
        <taxon>Rhabditidae</taxon>
        <taxon>Peloderinae</taxon>
        <taxon>Caenorhabditis</taxon>
    </lineage>
</organism>
<feature type="compositionally biased region" description="Basic and acidic residues" evidence="9">
    <location>
        <begin position="537"/>
        <end position="546"/>
    </location>
</feature>
<reference evidence="11" key="1">
    <citation type="submission" date="2020-10" db="EMBL/GenBank/DDBJ databases">
        <authorList>
            <person name="Kikuchi T."/>
        </authorList>
    </citation>
    <scope>NUCLEOTIDE SEQUENCE</scope>
    <source>
        <strain evidence="11">NKZ352</strain>
    </source>
</reference>
<dbReference type="GO" id="GO:0005794">
    <property type="term" value="C:Golgi apparatus"/>
    <property type="evidence" value="ECO:0007669"/>
    <property type="project" value="UniProtKB-SubCell"/>
</dbReference>
<dbReference type="PANTHER" id="PTHR12450">
    <property type="entry name" value="DENTIN MATRIX PROTEIN 4 PROTEIN FAM20"/>
    <property type="match status" value="1"/>
</dbReference>
<comment type="cofactor">
    <cofactor evidence="8">
        <name>Mn(2+)</name>
        <dbReference type="ChEBI" id="CHEBI:29035"/>
    </cofactor>
</comment>
<keyword evidence="12" id="KW-1185">Reference proteome</keyword>
<keyword evidence="4" id="KW-1015">Disulfide bond</keyword>
<evidence type="ECO:0000313" key="12">
    <source>
        <dbReference type="Proteomes" id="UP000835052"/>
    </source>
</evidence>
<evidence type="ECO:0000259" key="10">
    <source>
        <dbReference type="Pfam" id="PF06702"/>
    </source>
</evidence>
<comment type="subcellular location">
    <subcellularLocation>
        <location evidence="1">Golgi apparatus</location>
    </subcellularLocation>
</comment>
<keyword evidence="7" id="KW-0067">ATP-binding</keyword>
<dbReference type="Pfam" id="PF06702">
    <property type="entry name" value="Fam20C"/>
    <property type="match status" value="1"/>
</dbReference>
<evidence type="ECO:0000256" key="2">
    <source>
        <dbReference type="ARBA" id="ARBA00006557"/>
    </source>
</evidence>
<sequence length="546" mass="62806">MNSCTRGPALSLSFLHRQSTDFSHPARLSWPISEVARLFTLAFVVFAATLVILSLPKENFGREWEQAPQSQEARLVVPHKDEREQRAKSGGVGVQKSLPHQPKPPSLENPPEIDPFDFPSTSNRMLLAKIHQHLKEIDLDGLMQKECRENYTLATHWMRTKQKYVPEDDSWEKFYATIGSCAVYTDDQIVQNLLNDLNKLPIASVHIMDGGTQVKFVLTFENDKQAVFKPMRFGRDYETDPNHFYFSDFERHQAEIATFHLDRVLGFRRAVPTVGRVMNMTSELYEKAEKKLKKTFFVSPAKNFCFVSRCDYYCDTTHAICGLPDLKEGSVQVFLPDETAVPRKHNRSPYRRTYSKKNQVAEWQSNMDYCTEVKTKKPYAHGRKLLDLIDLHILDYLIGNQDRHHFESFNVFETLPSYAIHLDNGRAFGKSDFDDDDILLPLRQCCVIRPSTLAKILGFYSQPKSLSRALHSSMSKDPVHPILAFKHYPAIERRLGKLVAYLLECFEKVPASQIVLPEFHNTNVPGDGVDEEEKSEEDEKKDDKKT</sequence>
<feature type="region of interest" description="Disordered" evidence="9">
    <location>
        <begin position="66"/>
        <end position="112"/>
    </location>
</feature>
<evidence type="ECO:0000256" key="6">
    <source>
        <dbReference type="PIRSR" id="PIRSR624869-1"/>
    </source>
</evidence>
<keyword evidence="8" id="KW-0479">Metal-binding</keyword>
<evidence type="ECO:0000256" key="8">
    <source>
        <dbReference type="PIRSR" id="PIRSR624869-3"/>
    </source>
</evidence>
<keyword evidence="8" id="KW-0464">Manganese</keyword>
<feature type="binding site" evidence="7">
    <location>
        <position position="407"/>
    </location>
    <ligand>
        <name>ATP</name>
        <dbReference type="ChEBI" id="CHEBI:30616"/>
    </ligand>
</feature>
<gene>
    <name evidence="11" type="ORF">CAUJ_LOCUS977</name>
</gene>
<feature type="binding site" evidence="7">
    <location>
        <position position="213"/>
    </location>
    <ligand>
        <name>ATP</name>
        <dbReference type="ChEBI" id="CHEBI:30616"/>
    </ligand>
</feature>
<feature type="region of interest" description="Disordered" evidence="9">
    <location>
        <begin position="520"/>
        <end position="546"/>
    </location>
</feature>
<comment type="similarity">
    <text evidence="2">Belongs to the FAM20 family.</text>
</comment>
<evidence type="ECO:0000256" key="9">
    <source>
        <dbReference type="SAM" id="MobiDB-lite"/>
    </source>
</evidence>
<keyword evidence="3" id="KW-0333">Golgi apparatus</keyword>
<feature type="binding site" evidence="8">
    <location>
        <position position="423"/>
    </location>
    <ligand>
        <name>Mn(2+)</name>
        <dbReference type="ChEBI" id="CHEBI:29035"/>
    </ligand>
</feature>
<evidence type="ECO:0000256" key="5">
    <source>
        <dbReference type="ARBA" id="ARBA00023180"/>
    </source>
</evidence>
<feature type="domain" description="FAM20 C-terminal" evidence="10">
    <location>
        <begin position="296"/>
        <end position="514"/>
    </location>
</feature>
<evidence type="ECO:0000256" key="1">
    <source>
        <dbReference type="ARBA" id="ARBA00004555"/>
    </source>
</evidence>
<feature type="active site" evidence="6">
    <location>
        <position position="402"/>
    </location>
</feature>
<dbReference type="InterPro" id="IPR024869">
    <property type="entry name" value="FAM20"/>
</dbReference>
<evidence type="ECO:0000256" key="3">
    <source>
        <dbReference type="ARBA" id="ARBA00023034"/>
    </source>
</evidence>
<dbReference type="GO" id="GO:0004674">
    <property type="term" value="F:protein serine/threonine kinase activity"/>
    <property type="evidence" value="ECO:0007669"/>
    <property type="project" value="TreeGrafter"/>
</dbReference>
<feature type="binding site" evidence="7">
    <location>
        <position position="229"/>
    </location>
    <ligand>
        <name>ATP</name>
        <dbReference type="ChEBI" id="CHEBI:30616"/>
    </ligand>
</feature>
<feature type="binding site" evidence="7">
    <location>
        <position position="423"/>
    </location>
    <ligand>
        <name>ATP</name>
        <dbReference type="ChEBI" id="CHEBI:30616"/>
    </ligand>
</feature>
<name>A0A8S1GQQ5_9PELO</name>
<keyword evidence="7" id="KW-0547">Nucleotide-binding</keyword>
<dbReference type="AlphaFoldDB" id="A0A8S1GQQ5"/>
<evidence type="ECO:0000256" key="7">
    <source>
        <dbReference type="PIRSR" id="PIRSR624869-2"/>
    </source>
</evidence>
<dbReference type="Proteomes" id="UP000835052">
    <property type="component" value="Unassembled WGS sequence"/>
</dbReference>
<dbReference type="PANTHER" id="PTHR12450:SF22">
    <property type="entry name" value="EXTRACELLULAR SERINE_THREONINE PROTEIN CG31145"/>
    <property type="match status" value="1"/>
</dbReference>
<feature type="binding site" evidence="8">
    <location>
        <position position="250"/>
    </location>
    <ligand>
        <name>Mn(2+)</name>
        <dbReference type="ChEBI" id="CHEBI:29035"/>
    </ligand>
</feature>
<dbReference type="OrthoDB" id="8583677at2759"/>
<evidence type="ECO:0000313" key="11">
    <source>
        <dbReference type="EMBL" id="CAD6185058.1"/>
    </source>
</evidence>
<feature type="compositionally biased region" description="Basic and acidic residues" evidence="9">
    <location>
        <begin position="78"/>
        <end position="87"/>
    </location>
</feature>
<dbReference type="InterPro" id="IPR009581">
    <property type="entry name" value="FAM20_C"/>
</dbReference>
<evidence type="ECO:0000256" key="4">
    <source>
        <dbReference type="ARBA" id="ARBA00023157"/>
    </source>
</evidence>
<dbReference type="GO" id="GO:0005524">
    <property type="term" value="F:ATP binding"/>
    <property type="evidence" value="ECO:0007669"/>
    <property type="project" value="UniProtKB-KW"/>
</dbReference>
<feature type="binding site" evidence="7">
    <location>
        <begin position="332"/>
        <end position="335"/>
    </location>
    <ligand>
        <name>ATP</name>
        <dbReference type="ChEBI" id="CHEBI:30616"/>
    </ligand>
</feature>
<feature type="binding site" evidence="7">
    <location>
        <position position="250"/>
    </location>
    <ligand>
        <name>ATP</name>
        <dbReference type="ChEBI" id="CHEBI:30616"/>
    </ligand>
</feature>
<protein>
    <recommendedName>
        <fullName evidence="10">FAM20 C-terminal domain-containing protein</fullName>
    </recommendedName>
</protein>
<dbReference type="GO" id="GO:0046872">
    <property type="term" value="F:metal ion binding"/>
    <property type="evidence" value="ECO:0007669"/>
    <property type="project" value="UniProtKB-KW"/>
</dbReference>